<accession>A0A4C1ZY26</accession>
<protein>
    <submittedName>
        <fullName evidence="2">Uncharacterized protein</fullName>
    </submittedName>
</protein>
<evidence type="ECO:0000313" key="3">
    <source>
        <dbReference type="Proteomes" id="UP000299102"/>
    </source>
</evidence>
<organism evidence="2 3">
    <name type="scientific">Eumeta variegata</name>
    <name type="common">Bagworm moth</name>
    <name type="synonym">Eumeta japonica</name>
    <dbReference type="NCBI Taxonomy" id="151549"/>
    <lineage>
        <taxon>Eukaryota</taxon>
        <taxon>Metazoa</taxon>
        <taxon>Ecdysozoa</taxon>
        <taxon>Arthropoda</taxon>
        <taxon>Hexapoda</taxon>
        <taxon>Insecta</taxon>
        <taxon>Pterygota</taxon>
        <taxon>Neoptera</taxon>
        <taxon>Endopterygota</taxon>
        <taxon>Lepidoptera</taxon>
        <taxon>Glossata</taxon>
        <taxon>Ditrysia</taxon>
        <taxon>Tineoidea</taxon>
        <taxon>Psychidae</taxon>
        <taxon>Oiketicinae</taxon>
        <taxon>Eumeta</taxon>
    </lineage>
</organism>
<gene>
    <name evidence="2" type="ORF">EVAR_27957_1</name>
</gene>
<dbReference type="EMBL" id="BGZK01002178">
    <property type="protein sequence ID" value="GBP91527.1"/>
    <property type="molecule type" value="Genomic_DNA"/>
</dbReference>
<keyword evidence="3" id="KW-1185">Reference proteome</keyword>
<feature type="region of interest" description="Disordered" evidence="1">
    <location>
        <begin position="11"/>
        <end position="37"/>
    </location>
</feature>
<evidence type="ECO:0000313" key="2">
    <source>
        <dbReference type="EMBL" id="GBP91527.1"/>
    </source>
</evidence>
<name>A0A4C1ZY26_EUMVA</name>
<comment type="caution">
    <text evidence="2">The sequence shown here is derived from an EMBL/GenBank/DDBJ whole genome shotgun (WGS) entry which is preliminary data.</text>
</comment>
<evidence type="ECO:0000256" key="1">
    <source>
        <dbReference type="SAM" id="MobiDB-lite"/>
    </source>
</evidence>
<sequence length="347" mass="38533">MDTPNEFRNIARCNPGGVPADSAQRARSLPGDGRRPSTGECYVAVSGPCAVKSTAEAFDTGPVAPGPLTRTDVVSKRRFIMSSTERTLMIELKTHMSIRSQTVFERSAHNLKAVLMTSRPTVLCKHGTRYVLCEPAVCRKGLRHLVRHFHLSEDLVRLSHSGKEEFGDFTRASLGVSLLPLFQTRRPDYLFRVRQRKPILALSHLLGKGGGRDEIVCTFVSCNSGMLSNVKNNSMKANSPALHKDFGDVAPSFVSQRVIELRAGKHLQGSFPFCHSTVQGLGVQVATTLVTDLEHVHRVRQVAEIYEFLELPVDKNVSRIFTVLHLTQPGRFSHSCVERKQPQEDQP</sequence>
<dbReference type="AlphaFoldDB" id="A0A4C1ZY26"/>
<dbReference type="Proteomes" id="UP000299102">
    <property type="component" value="Unassembled WGS sequence"/>
</dbReference>
<reference evidence="2 3" key="1">
    <citation type="journal article" date="2019" name="Commun. Biol.">
        <title>The bagworm genome reveals a unique fibroin gene that provides high tensile strength.</title>
        <authorList>
            <person name="Kono N."/>
            <person name="Nakamura H."/>
            <person name="Ohtoshi R."/>
            <person name="Tomita M."/>
            <person name="Numata K."/>
            <person name="Arakawa K."/>
        </authorList>
    </citation>
    <scope>NUCLEOTIDE SEQUENCE [LARGE SCALE GENOMIC DNA]</scope>
</reference>
<proteinExistence type="predicted"/>